<dbReference type="GO" id="GO:0005886">
    <property type="term" value="C:plasma membrane"/>
    <property type="evidence" value="ECO:0007669"/>
    <property type="project" value="UniProtKB-SubCell"/>
</dbReference>
<evidence type="ECO:0000256" key="3">
    <source>
        <dbReference type="ARBA" id="ARBA00022692"/>
    </source>
</evidence>
<evidence type="ECO:0000256" key="5">
    <source>
        <dbReference type="ARBA" id="ARBA00023136"/>
    </source>
</evidence>
<dbReference type="RefSeq" id="WP_235010010.1">
    <property type="nucleotide sequence ID" value="NZ_BBFN01000024.1"/>
</dbReference>
<evidence type="ECO:0000256" key="1">
    <source>
        <dbReference type="ARBA" id="ARBA00004651"/>
    </source>
</evidence>
<dbReference type="InterPro" id="IPR027379">
    <property type="entry name" value="CLS_N"/>
</dbReference>
<keyword evidence="2" id="KW-1003">Cell membrane</keyword>
<keyword evidence="9" id="KW-1185">Reference proteome</keyword>
<gene>
    <name evidence="8" type="ORF">SAMN03080598_02930</name>
</gene>
<dbReference type="Pfam" id="PF13396">
    <property type="entry name" value="PLDc_N"/>
    <property type="match status" value="1"/>
</dbReference>
<proteinExistence type="predicted"/>
<evidence type="ECO:0000256" key="2">
    <source>
        <dbReference type="ARBA" id="ARBA00022475"/>
    </source>
</evidence>
<evidence type="ECO:0000256" key="4">
    <source>
        <dbReference type="ARBA" id="ARBA00022989"/>
    </source>
</evidence>
<reference evidence="9" key="1">
    <citation type="submission" date="2016-10" db="EMBL/GenBank/DDBJ databases">
        <authorList>
            <person name="Varghese N."/>
            <person name="Submissions S."/>
        </authorList>
    </citation>
    <scope>NUCLEOTIDE SEQUENCE [LARGE SCALE GENOMIC DNA]</scope>
    <source>
        <strain evidence="9">DSM 17298</strain>
    </source>
</reference>
<evidence type="ECO:0000259" key="7">
    <source>
        <dbReference type="Pfam" id="PF13396"/>
    </source>
</evidence>
<dbReference type="AlphaFoldDB" id="A0A1H5YCA2"/>
<feature type="transmembrane region" description="Helical" evidence="6">
    <location>
        <begin position="12"/>
        <end position="35"/>
    </location>
</feature>
<evidence type="ECO:0000313" key="9">
    <source>
        <dbReference type="Proteomes" id="UP000236736"/>
    </source>
</evidence>
<feature type="domain" description="Cardiolipin synthase N-terminal" evidence="7">
    <location>
        <begin position="26"/>
        <end position="67"/>
    </location>
</feature>
<dbReference type="EMBL" id="FNVR01000018">
    <property type="protein sequence ID" value="SEG21604.1"/>
    <property type="molecule type" value="Genomic_DNA"/>
</dbReference>
<evidence type="ECO:0000313" key="8">
    <source>
        <dbReference type="EMBL" id="SEG21604.1"/>
    </source>
</evidence>
<comment type="subcellular location">
    <subcellularLocation>
        <location evidence="1">Cell membrane</location>
        <topology evidence="1">Multi-pass membrane protein</topology>
    </subcellularLocation>
</comment>
<keyword evidence="4 6" id="KW-1133">Transmembrane helix</keyword>
<dbReference type="Proteomes" id="UP000236736">
    <property type="component" value="Unassembled WGS sequence"/>
</dbReference>
<keyword evidence="5 6" id="KW-0472">Membrane</keyword>
<keyword evidence="3 6" id="KW-0812">Transmembrane</keyword>
<accession>A0A1H5YCA2</accession>
<sequence>MTALFIQNMGGGVLILFMLLSIAYFILWVYCLIDAIRSNFKDPNMKLIWIIILLFAHGLGPIAYLILAKDSKTN</sequence>
<feature type="transmembrane region" description="Helical" evidence="6">
    <location>
        <begin position="47"/>
        <end position="67"/>
    </location>
</feature>
<dbReference type="STRING" id="1120964.GCA_001313265_04475"/>
<protein>
    <submittedName>
        <fullName evidence="8">Phospholipase_D-nuclease N-terminal</fullName>
    </submittedName>
</protein>
<name>A0A1H5YCA2_9BACT</name>
<evidence type="ECO:0000256" key="6">
    <source>
        <dbReference type="SAM" id="Phobius"/>
    </source>
</evidence>
<organism evidence="8 9">
    <name type="scientific">Algoriphagus boritolerans DSM 17298 = JCM 18970</name>
    <dbReference type="NCBI Taxonomy" id="1120964"/>
    <lineage>
        <taxon>Bacteria</taxon>
        <taxon>Pseudomonadati</taxon>
        <taxon>Bacteroidota</taxon>
        <taxon>Cytophagia</taxon>
        <taxon>Cytophagales</taxon>
        <taxon>Cyclobacteriaceae</taxon>
        <taxon>Algoriphagus</taxon>
    </lineage>
</organism>